<organism evidence="2 3">
    <name type="scientific">Candidatus Ordinivivax streblomastigis</name>
    <dbReference type="NCBI Taxonomy" id="2540710"/>
    <lineage>
        <taxon>Bacteria</taxon>
        <taxon>Pseudomonadati</taxon>
        <taxon>Bacteroidota</taxon>
        <taxon>Bacteroidia</taxon>
        <taxon>Bacteroidales</taxon>
        <taxon>Candidatus Ordinivivax</taxon>
    </lineage>
</organism>
<keyword evidence="1" id="KW-1133">Transmembrane helix</keyword>
<evidence type="ECO:0000256" key="1">
    <source>
        <dbReference type="SAM" id="Phobius"/>
    </source>
</evidence>
<keyword evidence="1" id="KW-0812">Transmembrane</keyword>
<evidence type="ECO:0000313" key="3">
    <source>
        <dbReference type="Proteomes" id="UP000324575"/>
    </source>
</evidence>
<gene>
    <name evidence="2" type="ORF">EZS26_003733</name>
</gene>
<keyword evidence="1" id="KW-0472">Membrane</keyword>
<comment type="caution">
    <text evidence="2">The sequence shown here is derived from an EMBL/GenBank/DDBJ whole genome shotgun (WGS) entry which is preliminary data.</text>
</comment>
<proteinExistence type="predicted"/>
<reference evidence="2 3" key="1">
    <citation type="submission" date="2019-03" db="EMBL/GenBank/DDBJ databases">
        <title>Single cell metagenomics reveals metabolic interactions within the superorganism composed of flagellate Streblomastix strix and complex community of Bacteroidetes bacteria on its surface.</title>
        <authorList>
            <person name="Treitli S.C."/>
            <person name="Kolisko M."/>
            <person name="Husnik F."/>
            <person name="Keeling P."/>
            <person name="Hampl V."/>
        </authorList>
    </citation>
    <scope>NUCLEOTIDE SEQUENCE [LARGE SCALE GENOMIC DNA]</scope>
    <source>
        <strain evidence="2">St1</strain>
    </source>
</reference>
<evidence type="ECO:0000313" key="2">
    <source>
        <dbReference type="EMBL" id="KAA6300128.1"/>
    </source>
</evidence>
<dbReference type="EMBL" id="SNRX01000136">
    <property type="protein sequence ID" value="KAA6300128.1"/>
    <property type="molecule type" value="Genomic_DNA"/>
</dbReference>
<dbReference type="AlphaFoldDB" id="A0A5M8NUY9"/>
<sequence>MINYYCIICHFTIYITYICNIMILRVAYRVLSELKTKANARINRTKGYCQ</sequence>
<dbReference type="Proteomes" id="UP000324575">
    <property type="component" value="Unassembled WGS sequence"/>
</dbReference>
<accession>A0A5M8NUY9</accession>
<feature type="transmembrane region" description="Helical" evidence="1">
    <location>
        <begin position="7"/>
        <end position="28"/>
    </location>
</feature>
<protein>
    <submittedName>
        <fullName evidence="2">Uncharacterized protein</fullName>
    </submittedName>
</protein>
<name>A0A5M8NUY9_9BACT</name>